<reference evidence="2 3" key="1">
    <citation type="submission" date="2022-01" db="EMBL/GenBank/DDBJ databases">
        <authorList>
            <person name="Xiong W."/>
            <person name="Schranz E."/>
        </authorList>
    </citation>
    <scope>NUCLEOTIDE SEQUENCE [LARGE SCALE GENOMIC DNA]</scope>
</reference>
<feature type="compositionally biased region" description="Basic residues" evidence="1">
    <location>
        <begin position="75"/>
        <end position="87"/>
    </location>
</feature>
<comment type="caution">
    <text evidence="2">The sequence shown here is derived from an EMBL/GenBank/DDBJ whole genome shotgun (WGS) entry which is preliminary data.</text>
</comment>
<protein>
    <submittedName>
        <fullName evidence="2">Uncharacterized protein</fullName>
    </submittedName>
</protein>
<organism evidence="2 3">
    <name type="scientific">Lactuca virosa</name>
    <dbReference type="NCBI Taxonomy" id="75947"/>
    <lineage>
        <taxon>Eukaryota</taxon>
        <taxon>Viridiplantae</taxon>
        <taxon>Streptophyta</taxon>
        <taxon>Embryophyta</taxon>
        <taxon>Tracheophyta</taxon>
        <taxon>Spermatophyta</taxon>
        <taxon>Magnoliopsida</taxon>
        <taxon>eudicotyledons</taxon>
        <taxon>Gunneridae</taxon>
        <taxon>Pentapetalae</taxon>
        <taxon>asterids</taxon>
        <taxon>campanulids</taxon>
        <taxon>Asterales</taxon>
        <taxon>Asteraceae</taxon>
        <taxon>Cichorioideae</taxon>
        <taxon>Cichorieae</taxon>
        <taxon>Lactucinae</taxon>
        <taxon>Lactuca</taxon>
    </lineage>
</organism>
<evidence type="ECO:0000313" key="2">
    <source>
        <dbReference type="EMBL" id="CAH1413284.1"/>
    </source>
</evidence>
<feature type="region of interest" description="Disordered" evidence="1">
    <location>
        <begin position="33"/>
        <end position="104"/>
    </location>
</feature>
<feature type="compositionally biased region" description="Low complexity" evidence="1">
    <location>
        <begin position="95"/>
        <end position="104"/>
    </location>
</feature>
<dbReference type="Proteomes" id="UP001157418">
    <property type="component" value="Unassembled WGS sequence"/>
</dbReference>
<keyword evidence="3" id="KW-1185">Reference proteome</keyword>
<sequence>MVHYLAYINTNVTVGVLLRKWTEDSSNVVKVQKKKKKTEQPKHVEENVEKEVSKPVEENVEKGVSKEVIPSKSGIFKRKKKPAHRPRHSPEKPSVPEVEVENPT</sequence>
<proteinExistence type="predicted"/>
<evidence type="ECO:0000313" key="3">
    <source>
        <dbReference type="Proteomes" id="UP001157418"/>
    </source>
</evidence>
<accession>A0AAU9LNM2</accession>
<name>A0AAU9LNM2_9ASTR</name>
<dbReference type="AlphaFoldDB" id="A0AAU9LNM2"/>
<dbReference type="EMBL" id="CAKMRJ010000001">
    <property type="protein sequence ID" value="CAH1413284.1"/>
    <property type="molecule type" value="Genomic_DNA"/>
</dbReference>
<evidence type="ECO:0000256" key="1">
    <source>
        <dbReference type="SAM" id="MobiDB-lite"/>
    </source>
</evidence>
<gene>
    <name evidence="2" type="ORF">LVIROSA_LOCUS1254</name>
</gene>
<feature type="compositionally biased region" description="Basic and acidic residues" evidence="1">
    <location>
        <begin position="38"/>
        <end position="65"/>
    </location>
</feature>